<dbReference type="PANTHER" id="PTHR46553:SF3">
    <property type="entry name" value="ADENINE NUCLEOTIDE ALPHA HYDROLASES-LIKE SUPERFAMILY PROTEIN"/>
    <property type="match status" value="1"/>
</dbReference>
<evidence type="ECO:0000313" key="5">
    <source>
        <dbReference type="Proteomes" id="UP001339911"/>
    </source>
</evidence>
<evidence type="ECO:0000256" key="1">
    <source>
        <dbReference type="ARBA" id="ARBA00008791"/>
    </source>
</evidence>
<dbReference type="PANTHER" id="PTHR46553">
    <property type="entry name" value="ADENINE NUCLEOTIDE ALPHA HYDROLASES-LIKE SUPERFAMILY PROTEIN"/>
    <property type="match status" value="1"/>
</dbReference>
<dbReference type="Gene3D" id="3.40.50.620">
    <property type="entry name" value="HUPs"/>
    <property type="match status" value="2"/>
</dbReference>
<feature type="domain" description="UspA" evidence="2">
    <location>
        <begin position="151"/>
        <end position="284"/>
    </location>
</feature>
<comment type="similarity">
    <text evidence="1">Belongs to the universal stress protein A family.</text>
</comment>
<feature type="domain" description="UspA" evidence="2">
    <location>
        <begin position="4"/>
        <end position="142"/>
    </location>
</feature>
<accession>A0ABU7SKQ1</accession>
<evidence type="ECO:0000313" key="3">
    <source>
        <dbReference type="EMBL" id="MEE6308105.1"/>
    </source>
</evidence>
<dbReference type="PRINTS" id="PR01438">
    <property type="entry name" value="UNVRSLSTRESS"/>
</dbReference>
<dbReference type="Pfam" id="PF00582">
    <property type="entry name" value="Usp"/>
    <property type="match status" value="2"/>
</dbReference>
<sequence>MNARPIIVGYDGSDGAGAALGWALDEAARTGAQVTLLFAFEWPAVASTVAPLATTWPDQGVRDDAQKMLDAAILDAFQTHPQVHVTRTVADGPAALLLREHSREAGLLVLGSRGHGGFTGLLLGSTSVAVTAHAHCPVVVVRGERERPDGPVVVGVDGSSCALLALEYAFAQAAANGAELRVVRAYQPVASGGQPSGSGSEEQAGAERAELDEILADGRRRYPQVQVTVDVLPGPAGGVMVDASRDARLVVVGSRGRGGFGGLLLGSISQQLLHHAHCPVAVIRELPTTTD</sequence>
<organism evidence="4 5">
    <name type="scientific">Plantactinospora veratri</name>
    <dbReference type="NCBI Taxonomy" id="1436122"/>
    <lineage>
        <taxon>Bacteria</taxon>
        <taxon>Bacillati</taxon>
        <taxon>Actinomycetota</taxon>
        <taxon>Actinomycetes</taxon>
        <taxon>Micromonosporales</taxon>
        <taxon>Micromonosporaceae</taxon>
        <taxon>Plantactinospora</taxon>
    </lineage>
</organism>
<keyword evidence="5" id="KW-1185">Reference proteome</keyword>
<dbReference type="EMBL" id="JAZGQL010000008">
    <property type="protein sequence ID" value="MEE6308105.1"/>
    <property type="molecule type" value="Genomic_DNA"/>
</dbReference>
<evidence type="ECO:0000259" key="2">
    <source>
        <dbReference type="Pfam" id="PF00582"/>
    </source>
</evidence>
<proteinExistence type="inferred from homology"/>
<dbReference type="Proteomes" id="UP001339911">
    <property type="component" value="Unassembled WGS sequence"/>
</dbReference>
<comment type="caution">
    <text evidence="4">The sequence shown here is derived from an EMBL/GenBank/DDBJ whole genome shotgun (WGS) entry which is preliminary data.</text>
</comment>
<dbReference type="InterPro" id="IPR014729">
    <property type="entry name" value="Rossmann-like_a/b/a_fold"/>
</dbReference>
<dbReference type="InterPro" id="IPR006015">
    <property type="entry name" value="Universal_stress_UspA"/>
</dbReference>
<dbReference type="EMBL" id="JAZGQL010000027">
    <property type="protein sequence ID" value="MEE6310548.1"/>
    <property type="molecule type" value="Genomic_DNA"/>
</dbReference>
<dbReference type="InterPro" id="IPR006016">
    <property type="entry name" value="UspA"/>
</dbReference>
<name>A0ABU7SKQ1_9ACTN</name>
<protein>
    <submittedName>
        <fullName evidence="4">Universal stress protein</fullName>
    </submittedName>
</protein>
<reference evidence="4 5" key="1">
    <citation type="submission" date="2024-01" db="EMBL/GenBank/DDBJ databases">
        <title>Genome insights into Plantactinospora veratri sp. nov.</title>
        <authorList>
            <person name="Wang L."/>
        </authorList>
    </citation>
    <scope>NUCLEOTIDE SEQUENCE [LARGE SCALE GENOMIC DNA]</scope>
    <source>
        <strain evidence="4 5">NEAU-FHS4</strain>
    </source>
</reference>
<dbReference type="RefSeq" id="WP_331208374.1">
    <property type="nucleotide sequence ID" value="NZ_JAZGQL010000008.1"/>
</dbReference>
<dbReference type="SUPFAM" id="SSF52402">
    <property type="entry name" value="Adenine nucleotide alpha hydrolases-like"/>
    <property type="match status" value="2"/>
</dbReference>
<evidence type="ECO:0000313" key="4">
    <source>
        <dbReference type="EMBL" id="MEE6310548.1"/>
    </source>
</evidence>
<gene>
    <name evidence="3" type="ORF">V1634_14845</name>
    <name evidence="4" type="ORF">V1634_27280</name>
</gene>